<keyword evidence="3" id="KW-1185">Reference proteome</keyword>
<reference evidence="2 3" key="1">
    <citation type="submission" date="2019-03" db="EMBL/GenBank/DDBJ databases">
        <title>Genomic Encyclopedia of Type Strains, Phase IV (KMG-IV): sequencing the most valuable type-strain genomes for metagenomic binning, comparative biology and taxonomic classification.</title>
        <authorList>
            <person name="Goeker M."/>
        </authorList>
    </citation>
    <scope>NUCLEOTIDE SEQUENCE [LARGE SCALE GENOMIC DNA]</scope>
    <source>
        <strain evidence="2 3">DSM 20467</strain>
    </source>
</reference>
<proteinExistence type="predicted"/>
<dbReference type="AlphaFoldDB" id="A0A4R3K4P2"/>
<dbReference type="SUPFAM" id="SSF47413">
    <property type="entry name" value="lambda repressor-like DNA-binding domains"/>
    <property type="match status" value="1"/>
</dbReference>
<evidence type="ECO:0000313" key="2">
    <source>
        <dbReference type="EMBL" id="TCS77655.1"/>
    </source>
</evidence>
<dbReference type="CDD" id="cd00093">
    <property type="entry name" value="HTH_XRE"/>
    <property type="match status" value="1"/>
</dbReference>
<dbReference type="RefSeq" id="WP_165874496.1">
    <property type="nucleotide sequence ID" value="NZ_SMAA01000014.1"/>
</dbReference>
<dbReference type="Proteomes" id="UP000295188">
    <property type="component" value="Unassembled WGS sequence"/>
</dbReference>
<dbReference type="PROSITE" id="PS50943">
    <property type="entry name" value="HTH_CROC1"/>
    <property type="match status" value="1"/>
</dbReference>
<accession>A0A4R3K4P2</accession>
<dbReference type="GO" id="GO:0003677">
    <property type="term" value="F:DNA binding"/>
    <property type="evidence" value="ECO:0007669"/>
    <property type="project" value="InterPro"/>
</dbReference>
<feature type="domain" description="HTH cro/C1-type" evidence="1">
    <location>
        <begin position="18"/>
        <end position="62"/>
    </location>
</feature>
<organism evidence="2 3">
    <name type="scientific">Pectinatus cerevisiiphilus</name>
    <dbReference type="NCBI Taxonomy" id="86956"/>
    <lineage>
        <taxon>Bacteria</taxon>
        <taxon>Bacillati</taxon>
        <taxon>Bacillota</taxon>
        <taxon>Negativicutes</taxon>
        <taxon>Selenomonadales</taxon>
        <taxon>Selenomonadaceae</taxon>
        <taxon>Pectinatus</taxon>
    </lineage>
</organism>
<evidence type="ECO:0000259" key="1">
    <source>
        <dbReference type="PROSITE" id="PS50943"/>
    </source>
</evidence>
<dbReference type="InterPro" id="IPR001387">
    <property type="entry name" value="Cro/C1-type_HTH"/>
</dbReference>
<dbReference type="InterPro" id="IPR010982">
    <property type="entry name" value="Lambda_DNA-bd_dom_sf"/>
</dbReference>
<dbReference type="Gene3D" id="1.10.260.40">
    <property type="entry name" value="lambda repressor-like DNA-binding domains"/>
    <property type="match status" value="1"/>
</dbReference>
<dbReference type="EMBL" id="SMAA01000014">
    <property type="protein sequence ID" value="TCS77655.1"/>
    <property type="molecule type" value="Genomic_DNA"/>
</dbReference>
<dbReference type="Pfam" id="PF01381">
    <property type="entry name" value="HTH_3"/>
    <property type="match status" value="1"/>
</dbReference>
<name>A0A4R3K4P2_9FIRM</name>
<protein>
    <submittedName>
        <fullName evidence="2">Helix-turn-helix protein</fullName>
    </submittedName>
</protein>
<comment type="caution">
    <text evidence="2">The sequence shown here is derived from an EMBL/GenBank/DDBJ whole genome shotgun (WGS) entry which is preliminary data.</text>
</comment>
<dbReference type="SMART" id="SM00530">
    <property type="entry name" value="HTH_XRE"/>
    <property type="match status" value="1"/>
</dbReference>
<gene>
    <name evidence="2" type="ORF">EDC37_11456</name>
</gene>
<evidence type="ECO:0000313" key="3">
    <source>
        <dbReference type="Proteomes" id="UP000295188"/>
    </source>
</evidence>
<sequence>MELDILKERLRETFGDDSQEIVGGKLNMTQGNVSRLLSGSQQPTPDTLYRIAEVYEVSIDWLMGLSNNKKRATAKEKTSYAVAVEMLMQLYQHGSNIEFKSSGYELKLSIKDPLLKALLKKSITLSKTDKELYQSWKEMKLSLFNDKSLVYQKMWQDNDVGFLAGEATAEAHWLEVYNLAKAKEAEYAEMMGDAPGPFGG</sequence>